<accession>E0UNG3</accession>
<dbReference type="PANTHER" id="PTHR30194">
    <property type="entry name" value="CROSSOVER JUNCTION ENDODEOXYRIBONUCLEASE RUVC"/>
    <property type="match status" value="1"/>
</dbReference>
<dbReference type="Proteomes" id="UP000008206">
    <property type="component" value="Plasmid Cy782203"/>
</dbReference>
<keyword evidence="13" id="KW-1185">Reference proteome</keyword>
<dbReference type="InterPro" id="IPR036086">
    <property type="entry name" value="ParB/Sulfiredoxin_sf"/>
</dbReference>
<evidence type="ECO:0000256" key="9">
    <source>
        <dbReference type="ARBA" id="ARBA00023125"/>
    </source>
</evidence>
<evidence type="ECO:0000256" key="4">
    <source>
        <dbReference type="ARBA" id="ARBA00022723"/>
    </source>
</evidence>
<evidence type="ECO:0000256" key="5">
    <source>
        <dbReference type="ARBA" id="ARBA00022759"/>
    </source>
</evidence>
<evidence type="ECO:0000256" key="11">
    <source>
        <dbReference type="ARBA" id="ARBA00023204"/>
    </source>
</evidence>
<dbReference type="GO" id="GO:0016787">
    <property type="term" value="F:hydrolase activity"/>
    <property type="evidence" value="ECO:0007669"/>
    <property type="project" value="UniProtKB-KW"/>
</dbReference>
<dbReference type="InterPro" id="IPR012337">
    <property type="entry name" value="RNaseH-like_sf"/>
</dbReference>
<dbReference type="GO" id="GO:0003677">
    <property type="term" value="F:DNA binding"/>
    <property type="evidence" value="ECO:0007669"/>
    <property type="project" value="UniProtKB-KW"/>
</dbReference>
<evidence type="ECO:0000256" key="8">
    <source>
        <dbReference type="ARBA" id="ARBA00022842"/>
    </source>
</evidence>
<keyword evidence="5 12" id="KW-0255">Endonuclease</keyword>
<evidence type="ECO:0000256" key="6">
    <source>
        <dbReference type="ARBA" id="ARBA00022763"/>
    </source>
</evidence>
<dbReference type="GO" id="GO:0004520">
    <property type="term" value="F:DNA endonuclease activity"/>
    <property type="evidence" value="ECO:0007669"/>
    <property type="project" value="InterPro"/>
</dbReference>
<sequence length="391" mass="43925">MRLALTQIRTDGGTFARASLSEATIIEYAEALQNGCIFPPLTVFLEPATGNYWLADGHHRYHAFSRIGFKEIEVDLKVGTLREAILYAVGANASHGLRRSPADKRHAVMMLLQDAEWNKYSDRSIAILTRTSHPFVAKIRNNLTGNVSSKRLYHNRYGDLGYMETEKIGKSHNFSDKPKTLKIQPAIFQYLEQLQQQWGETSLEDVLIKVLNIPSSPSVNKSPIVPTTNKRTLGIDPALGTLRWAVLEPDDDYDLPRLLDYGTITTTPKRPTSQRLSELEQDLVEILKEFAPSDVAIEIPYLNTESEQNPKNIQNALEAIGVVDLVCFRERQISPVRLYAGQWKSHICDYRADTEEITDTIAGLFNLQVRPTERLDAIAIAYAAICGVGKE</sequence>
<dbReference type="AlphaFoldDB" id="E0UNG3"/>
<dbReference type="Pfam" id="PF02075">
    <property type="entry name" value="RuvC"/>
    <property type="match status" value="1"/>
</dbReference>
<comment type="similarity">
    <text evidence="1">Belongs to the RuvC family.</text>
</comment>
<organism evidence="12 13">
    <name type="scientific">Gloeothece verrucosa (strain PCC 7822)</name>
    <name type="common">Cyanothece sp. (strain PCC 7822)</name>
    <dbReference type="NCBI Taxonomy" id="497965"/>
    <lineage>
        <taxon>Bacteria</taxon>
        <taxon>Bacillati</taxon>
        <taxon>Cyanobacteriota</taxon>
        <taxon>Cyanophyceae</taxon>
        <taxon>Oscillatoriophycideae</taxon>
        <taxon>Chroococcales</taxon>
        <taxon>Aphanothecaceae</taxon>
        <taxon>Gloeothece</taxon>
        <taxon>Gloeothece verrucosa</taxon>
    </lineage>
</organism>
<keyword evidence="12" id="KW-0614">Plasmid</keyword>
<dbReference type="Gene3D" id="3.30.420.10">
    <property type="entry name" value="Ribonuclease H-like superfamily/Ribonuclease H"/>
    <property type="match status" value="1"/>
</dbReference>
<dbReference type="GO" id="GO:0046872">
    <property type="term" value="F:metal ion binding"/>
    <property type="evidence" value="ECO:0007669"/>
    <property type="project" value="UniProtKB-KW"/>
</dbReference>
<dbReference type="GO" id="GO:0006310">
    <property type="term" value="P:DNA recombination"/>
    <property type="evidence" value="ECO:0007669"/>
    <property type="project" value="UniProtKB-KW"/>
</dbReference>
<keyword evidence="11" id="KW-0234">DNA repair</keyword>
<evidence type="ECO:0000256" key="10">
    <source>
        <dbReference type="ARBA" id="ARBA00023172"/>
    </source>
</evidence>
<proteinExistence type="inferred from homology"/>
<dbReference type="SUPFAM" id="SSF110849">
    <property type="entry name" value="ParB/Sulfiredoxin"/>
    <property type="match status" value="1"/>
</dbReference>
<evidence type="ECO:0000313" key="12">
    <source>
        <dbReference type="EMBL" id="ADN18493.1"/>
    </source>
</evidence>
<evidence type="ECO:0000313" key="13">
    <source>
        <dbReference type="Proteomes" id="UP000008206"/>
    </source>
</evidence>
<keyword evidence="9" id="KW-0238">DNA-binding</keyword>
<dbReference type="CDD" id="cd16387">
    <property type="entry name" value="ParB_N_Srx"/>
    <property type="match status" value="1"/>
</dbReference>
<keyword evidence="8" id="KW-0460">Magnesium</keyword>
<dbReference type="Gene3D" id="3.90.1530.10">
    <property type="entry name" value="Conserved hypothetical protein from pyrococcus furiosus pfu- 392566-001, ParB domain"/>
    <property type="match status" value="1"/>
</dbReference>
<keyword evidence="7" id="KW-0378">Hydrolase</keyword>
<evidence type="ECO:0000256" key="1">
    <source>
        <dbReference type="ARBA" id="ARBA00009518"/>
    </source>
</evidence>
<reference evidence="13" key="1">
    <citation type="journal article" date="2011" name="MBio">
        <title>Novel metabolic attributes of the genus Cyanothece, comprising a group of unicellular nitrogen-fixing Cyanobacteria.</title>
        <authorList>
            <person name="Bandyopadhyay A."/>
            <person name="Elvitigala T."/>
            <person name="Welsh E."/>
            <person name="Stockel J."/>
            <person name="Liberton M."/>
            <person name="Min H."/>
            <person name="Sherman L.A."/>
            <person name="Pakrasi H.B."/>
        </authorList>
    </citation>
    <scope>NUCLEOTIDE SEQUENCE [LARGE SCALE GENOMIC DNA]</scope>
    <source>
        <strain evidence="13">PCC 7822</strain>
        <plasmid evidence="13">Cy782203</plasmid>
    </source>
</reference>
<dbReference type="EMBL" id="CP002201">
    <property type="protein sequence ID" value="ADN18493.1"/>
    <property type="molecule type" value="Genomic_DNA"/>
</dbReference>
<dbReference type="KEGG" id="cyj:Cyan7822_6842"/>
<gene>
    <name evidence="12" type="ordered locus">Cyan7822_6842</name>
</gene>
<keyword evidence="2" id="KW-0963">Cytoplasm</keyword>
<dbReference type="OrthoDB" id="9805499at2"/>
<dbReference type="SUPFAM" id="SSF53098">
    <property type="entry name" value="Ribonuclease H-like"/>
    <property type="match status" value="1"/>
</dbReference>
<dbReference type="RefSeq" id="WP_013325619.1">
    <property type="nucleotide sequence ID" value="NC_014502.1"/>
</dbReference>
<evidence type="ECO:0000256" key="7">
    <source>
        <dbReference type="ARBA" id="ARBA00022801"/>
    </source>
</evidence>
<dbReference type="InterPro" id="IPR036397">
    <property type="entry name" value="RNaseH_sf"/>
</dbReference>
<name>E0UNG3_GLOV7</name>
<keyword evidence="4" id="KW-0479">Metal-binding</keyword>
<keyword evidence="6" id="KW-0227">DNA damage</keyword>
<dbReference type="GO" id="GO:0006281">
    <property type="term" value="P:DNA repair"/>
    <property type="evidence" value="ECO:0007669"/>
    <property type="project" value="UniProtKB-KW"/>
</dbReference>
<dbReference type="PANTHER" id="PTHR30194:SF3">
    <property type="entry name" value="CROSSOVER JUNCTION ENDODEOXYRIBONUCLEASE RUVC"/>
    <property type="match status" value="1"/>
</dbReference>
<dbReference type="HOGENOM" id="CLU_705390_0_0_3"/>
<dbReference type="InterPro" id="IPR002176">
    <property type="entry name" value="X-over_junc_endoDNase_RuvC"/>
</dbReference>
<keyword evidence="10" id="KW-0233">DNA recombination</keyword>
<evidence type="ECO:0000256" key="3">
    <source>
        <dbReference type="ARBA" id="ARBA00022722"/>
    </source>
</evidence>
<keyword evidence="3" id="KW-0540">Nuclease</keyword>
<geneLocation type="plasmid" evidence="12 13">
    <name>Cy782203</name>
</geneLocation>
<evidence type="ECO:0000256" key="2">
    <source>
        <dbReference type="ARBA" id="ARBA00022490"/>
    </source>
</evidence>
<protein>
    <submittedName>
        <fullName evidence="12">Holliday junction resolvasome endonuclease subunit-like protein</fullName>
    </submittedName>
</protein>